<protein>
    <submittedName>
        <fullName evidence="1">Uncharacterized protein</fullName>
    </submittedName>
</protein>
<comment type="caution">
    <text evidence="1">The sequence shown here is derived from an EMBL/GenBank/DDBJ whole genome shotgun (WGS) entry which is preliminary data.</text>
</comment>
<sequence>MVENHPYSLSGFSKLSLPPLHRPVSDPLVPAKEAFPFSKGSASSSLHPVSDPIFSPAQLLSTTSTPESPSAKWMRLNRMREVMRNLRLHWTNTIKEVEGVMAGAANEVVPNEATEATEDTEAIKDVEAANEVVPNEATEATEDKGQLEFEETVGVQKIGECLDLHFPCPCGKGYQILLSGENCYYKLT</sequence>
<proteinExistence type="predicted"/>
<dbReference type="EMBL" id="JBBPBN010000021">
    <property type="protein sequence ID" value="KAK9014003.1"/>
    <property type="molecule type" value="Genomic_DNA"/>
</dbReference>
<reference evidence="1 2" key="1">
    <citation type="journal article" date="2024" name="G3 (Bethesda)">
        <title>Genome assembly of Hibiscus sabdariffa L. provides insights into metabolisms of medicinal natural products.</title>
        <authorList>
            <person name="Kim T."/>
        </authorList>
    </citation>
    <scope>NUCLEOTIDE SEQUENCE [LARGE SCALE GENOMIC DNA]</scope>
    <source>
        <strain evidence="1">TK-2024</strain>
        <tissue evidence="1">Old leaves</tissue>
    </source>
</reference>
<keyword evidence="2" id="KW-1185">Reference proteome</keyword>
<accession>A0ABR2RMG7</accession>
<evidence type="ECO:0000313" key="1">
    <source>
        <dbReference type="EMBL" id="KAK9014003.1"/>
    </source>
</evidence>
<dbReference type="Proteomes" id="UP001396334">
    <property type="component" value="Unassembled WGS sequence"/>
</dbReference>
<organism evidence="1 2">
    <name type="scientific">Hibiscus sabdariffa</name>
    <name type="common">roselle</name>
    <dbReference type="NCBI Taxonomy" id="183260"/>
    <lineage>
        <taxon>Eukaryota</taxon>
        <taxon>Viridiplantae</taxon>
        <taxon>Streptophyta</taxon>
        <taxon>Embryophyta</taxon>
        <taxon>Tracheophyta</taxon>
        <taxon>Spermatophyta</taxon>
        <taxon>Magnoliopsida</taxon>
        <taxon>eudicotyledons</taxon>
        <taxon>Gunneridae</taxon>
        <taxon>Pentapetalae</taxon>
        <taxon>rosids</taxon>
        <taxon>malvids</taxon>
        <taxon>Malvales</taxon>
        <taxon>Malvaceae</taxon>
        <taxon>Malvoideae</taxon>
        <taxon>Hibiscus</taxon>
    </lineage>
</organism>
<evidence type="ECO:0000313" key="2">
    <source>
        <dbReference type="Proteomes" id="UP001396334"/>
    </source>
</evidence>
<gene>
    <name evidence="1" type="ORF">V6N11_005177</name>
</gene>
<name>A0ABR2RMG7_9ROSI</name>